<organism evidence="1 2">
    <name type="scientific">Panagrolaimus davidi</name>
    <dbReference type="NCBI Taxonomy" id="227884"/>
    <lineage>
        <taxon>Eukaryota</taxon>
        <taxon>Metazoa</taxon>
        <taxon>Ecdysozoa</taxon>
        <taxon>Nematoda</taxon>
        <taxon>Chromadorea</taxon>
        <taxon>Rhabditida</taxon>
        <taxon>Tylenchina</taxon>
        <taxon>Panagrolaimomorpha</taxon>
        <taxon>Panagrolaimoidea</taxon>
        <taxon>Panagrolaimidae</taxon>
        <taxon>Panagrolaimus</taxon>
    </lineage>
</organism>
<dbReference type="Proteomes" id="UP000887578">
    <property type="component" value="Unplaced"/>
</dbReference>
<evidence type="ECO:0000313" key="1">
    <source>
        <dbReference type="Proteomes" id="UP000887578"/>
    </source>
</evidence>
<accession>A0A914Q2K4</accession>
<name>A0A914Q2K4_9BILA</name>
<reference evidence="2" key="1">
    <citation type="submission" date="2022-11" db="UniProtKB">
        <authorList>
            <consortium name="WormBaseParasite"/>
        </authorList>
    </citation>
    <scope>IDENTIFICATION</scope>
</reference>
<dbReference type="AlphaFoldDB" id="A0A914Q2K4"/>
<keyword evidence="1" id="KW-1185">Reference proteome</keyword>
<sequence>MFKWKFVAQKNILFVFAEHEFQDFMLVFNNEIRCKTVYDLIYRKRAKDVVSNEDIYQRILAPLFNEIIQNRFLNITVFELLLEWMNKLEKYDEEFYIKKMKENEIYHFIFPNVKSIVEESGNQVGTQRKRRFCKIDTNANSEDEDSTGDNKKQ</sequence>
<evidence type="ECO:0000313" key="2">
    <source>
        <dbReference type="WBParaSite" id="PDA_v2.g25462.t1"/>
    </source>
</evidence>
<dbReference type="WBParaSite" id="PDA_v2.g25462.t1">
    <property type="protein sequence ID" value="PDA_v2.g25462.t1"/>
    <property type="gene ID" value="PDA_v2.g25462"/>
</dbReference>
<proteinExistence type="predicted"/>
<protein>
    <submittedName>
        <fullName evidence="2">Uncharacterized protein</fullName>
    </submittedName>
</protein>